<dbReference type="Gene3D" id="3.90.226.10">
    <property type="entry name" value="2-enoyl-CoA Hydratase, Chain A, domain 1"/>
    <property type="match status" value="1"/>
</dbReference>
<dbReference type="EMBL" id="FMZO01000019">
    <property type="protein sequence ID" value="SDE06046.1"/>
    <property type="molecule type" value="Genomic_DNA"/>
</dbReference>
<keyword evidence="4" id="KW-1185">Reference proteome</keyword>
<accession>A0A1G6ZWN7</accession>
<evidence type="ECO:0000313" key="4">
    <source>
        <dbReference type="Proteomes" id="UP000198757"/>
    </source>
</evidence>
<dbReference type="GO" id="GO:0006508">
    <property type="term" value="P:proteolysis"/>
    <property type="evidence" value="ECO:0007669"/>
    <property type="project" value="InterPro"/>
</dbReference>
<dbReference type="InterPro" id="IPR005151">
    <property type="entry name" value="Tail-specific_protease"/>
</dbReference>
<dbReference type="GO" id="GO:0008236">
    <property type="term" value="F:serine-type peptidase activity"/>
    <property type="evidence" value="ECO:0007669"/>
    <property type="project" value="InterPro"/>
</dbReference>
<feature type="domain" description="Tail specific protease" evidence="2">
    <location>
        <begin position="87"/>
        <end position="265"/>
    </location>
</feature>
<dbReference type="STRING" id="1285928.SAMN04487894_11963"/>
<protein>
    <submittedName>
        <fullName evidence="3">Peptidase family S41</fullName>
    </submittedName>
</protein>
<evidence type="ECO:0000259" key="2">
    <source>
        <dbReference type="SMART" id="SM00245"/>
    </source>
</evidence>
<evidence type="ECO:0000313" key="3">
    <source>
        <dbReference type="EMBL" id="SDE06046.1"/>
    </source>
</evidence>
<organism evidence="3 4">
    <name type="scientific">Niabella drilacis (strain DSM 25811 / CCM 8410 / CCUG 62505 / LMG 26954 / E90)</name>
    <dbReference type="NCBI Taxonomy" id="1285928"/>
    <lineage>
        <taxon>Bacteria</taxon>
        <taxon>Pseudomonadati</taxon>
        <taxon>Bacteroidota</taxon>
        <taxon>Chitinophagia</taxon>
        <taxon>Chitinophagales</taxon>
        <taxon>Chitinophagaceae</taxon>
        <taxon>Niabella</taxon>
    </lineage>
</organism>
<reference evidence="4" key="1">
    <citation type="submission" date="2016-10" db="EMBL/GenBank/DDBJ databases">
        <authorList>
            <person name="Varghese N."/>
            <person name="Submissions S."/>
        </authorList>
    </citation>
    <scope>NUCLEOTIDE SEQUENCE [LARGE SCALE GENOMIC DNA]</scope>
    <source>
        <strain evidence="4">DSM 25811 / CCM 8410 / LMG 26954 / E90</strain>
    </source>
</reference>
<sequence length="266" mass="28192">MDTGTWSEFANFPGKLCNTMSRRYNYPLLFLLALLLGAGIGYNLHLNRHAATTAGDVLQIISKHYADTADVQGLERIALRGILSQLNGASVITGPSSGTDRSAPEVIMVTAGAGTAYIKLSSLSKGTYAAFARKLEAARSAGMSRLTLDLRGVKGSAFDEAIEIADEFLAGDKQIASVKRAHGAVKVYRAKRAGLFEAGALTVLADSITGGAGKLICAALRDWKRAQITGSPITDTAIEIKKLPVGGQYELMLPTGRFYAPLGEKL</sequence>
<feature type="transmembrane region" description="Helical" evidence="1">
    <location>
        <begin position="24"/>
        <end position="44"/>
    </location>
</feature>
<dbReference type="Pfam" id="PF03572">
    <property type="entry name" value="Peptidase_S41"/>
    <property type="match status" value="1"/>
</dbReference>
<dbReference type="OrthoDB" id="9838816at2"/>
<evidence type="ECO:0000256" key="1">
    <source>
        <dbReference type="SAM" id="Phobius"/>
    </source>
</evidence>
<keyword evidence="1" id="KW-1133">Transmembrane helix</keyword>
<dbReference type="SUPFAM" id="SSF52096">
    <property type="entry name" value="ClpP/crotonase"/>
    <property type="match status" value="1"/>
</dbReference>
<dbReference type="AlphaFoldDB" id="A0A1G6ZWN7"/>
<dbReference type="Proteomes" id="UP000198757">
    <property type="component" value="Unassembled WGS sequence"/>
</dbReference>
<name>A0A1G6ZWN7_NIADE</name>
<proteinExistence type="predicted"/>
<dbReference type="InterPro" id="IPR029045">
    <property type="entry name" value="ClpP/crotonase-like_dom_sf"/>
</dbReference>
<keyword evidence="1" id="KW-0472">Membrane</keyword>
<keyword evidence="1" id="KW-0812">Transmembrane</keyword>
<gene>
    <name evidence="3" type="ORF">SAMN04487894_11963</name>
</gene>
<dbReference type="SMART" id="SM00245">
    <property type="entry name" value="TSPc"/>
    <property type="match status" value="1"/>
</dbReference>